<gene>
    <name evidence="1" type="ORF">GCM10025864_23670</name>
</gene>
<comment type="caution">
    <text evidence="1">The sequence shown here is derived from an EMBL/GenBank/DDBJ whole genome shotgun (WGS) entry which is preliminary data.</text>
</comment>
<name>A0ABQ6I3Q7_9MICO</name>
<protein>
    <recommendedName>
        <fullName evidence="3">N-acetylmuramic acid 6-phosphate etherase</fullName>
    </recommendedName>
</protein>
<evidence type="ECO:0000313" key="1">
    <source>
        <dbReference type="EMBL" id="GMA24608.1"/>
    </source>
</evidence>
<keyword evidence="2" id="KW-1185">Reference proteome</keyword>
<dbReference type="Gene3D" id="1.10.8.1080">
    <property type="match status" value="1"/>
</dbReference>
<reference evidence="2" key="1">
    <citation type="journal article" date="2019" name="Int. J. Syst. Evol. Microbiol.">
        <title>The Global Catalogue of Microorganisms (GCM) 10K type strain sequencing project: providing services to taxonomists for standard genome sequencing and annotation.</title>
        <authorList>
            <consortium name="The Broad Institute Genomics Platform"/>
            <consortium name="The Broad Institute Genome Sequencing Center for Infectious Disease"/>
            <person name="Wu L."/>
            <person name="Ma J."/>
        </authorList>
    </citation>
    <scope>NUCLEOTIDE SEQUENCE [LARGE SCALE GENOMIC DNA]</scope>
    <source>
        <strain evidence="2">NBRC 106348</strain>
    </source>
</reference>
<dbReference type="RefSeq" id="WP_284293364.1">
    <property type="nucleotide sequence ID" value="NZ_BSUK01000001.1"/>
</dbReference>
<evidence type="ECO:0000313" key="2">
    <source>
        <dbReference type="Proteomes" id="UP001157091"/>
    </source>
</evidence>
<sequence length="57" mass="5834">MLVTGVDEDTARAALRATDGAVKAAILVSMKDLTGQQALDLLAAHGGRLRDALEATA</sequence>
<dbReference type="EMBL" id="BSUK01000001">
    <property type="protein sequence ID" value="GMA24608.1"/>
    <property type="molecule type" value="Genomic_DNA"/>
</dbReference>
<organism evidence="1 2">
    <name type="scientific">Luteimicrobium album</name>
    <dbReference type="NCBI Taxonomy" id="1054550"/>
    <lineage>
        <taxon>Bacteria</taxon>
        <taxon>Bacillati</taxon>
        <taxon>Actinomycetota</taxon>
        <taxon>Actinomycetes</taxon>
        <taxon>Micrococcales</taxon>
        <taxon>Luteimicrobium</taxon>
    </lineage>
</organism>
<evidence type="ECO:0008006" key="3">
    <source>
        <dbReference type="Google" id="ProtNLM"/>
    </source>
</evidence>
<proteinExistence type="predicted"/>
<dbReference type="Proteomes" id="UP001157091">
    <property type="component" value="Unassembled WGS sequence"/>
</dbReference>
<accession>A0ABQ6I3Q7</accession>